<accession>A0ABC8TG21</accession>
<evidence type="ECO:0000259" key="1">
    <source>
        <dbReference type="PROSITE" id="PS50181"/>
    </source>
</evidence>
<dbReference type="AlphaFoldDB" id="A0ABC8TG21"/>
<dbReference type="InterPro" id="IPR006527">
    <property type="entry name" value="F-box-assoc_dom_typ1"/>
</dbReference>
<comment type="caution">
    <text evidence="2">The sequence shown here is derived from an EMBL/GenBank/DDBJ whole genome shotgun (WGS) entry which is preliminary data.</text>
</comment>
<dbReference type="SMART" id="SM00256">
    <property type="entry name" value="FBOX"/>
    <property type="match status" value="1"/>
</dbReference>
<dbReference type="InterPro" id="IPR017451">
    <property type="entry name" value="F-box-assoc_interact_dom"/>
</dbReference>
<keyword evidence="3" id="KW-1185">Reference proteome</keyword>
<dbReference type="InterPro" id="IPR050796">
    <property type="entry name" value="SCF_F-box_component"/>
</dbReference>
<dbReference type="Proteomes" id="UP001642360">
    <property type="component" value="Unassembled WGS sequence"/>
</dbReference>
<dbReference type="PANTHER" id="PTHR31672">
    <property type="entry name" value="BNACNNG10540D PROTEIN"/>
    <property type="match status" value="1"/>
</dbReference>
<gene>
    <name evidence="2" type="ORF">ILEXP_LOCUS37769</name>
</gene>
<dbReference type="PROSITE" id="PS50181">
    <property type="entry name" value="FBOX"/>
    <property type="match status" value="1"/>
</dbReference>
<dbReference type="Gene3D" id="1.20.1280.50">
    <property type="match status" value="1"/>
</dbReference>
<name>A0ABC8TG21_9AQUA</name>
<protein>
    <recommendedName>
        <fullName evidence="1">F-box domain-containing protein</fullName>
    </recommendedName>
</protein>
<dbReference type="NCBIfam" id="TIGR01640">
    <property type="entry name" value="F_box_assoc_1"/>
    <property type="match status" value="1"/>
</dbReference>
<dbReference type="Pfam" id="PF07734">
    <property type="entry name" value="FBA_1"/>
    <property type="match status" value="1"/>
</dbReference>
<dbReference type="InterPro" id="IPR036047">
    <property type="entry name" value="F-box-like_dom_sf"/>
</dbReference>
<dbReference type="Pfam" id="PF00646">
    <property type="entry name" value="F-box"/>
    <property type="match status" value="1"/>
</dbReference>
<dbReference type="CDD" id="cd22157">
    <property type="entry name" value="F-box_AtFBW1-like"/>
    <property type="match status" value="1"/>
</dbReference>
<dbReference type="EMBL" id="CAUOFW020005057">
    <property type="protein sequence ID" value="CAK9168390.1"/>
    <property type="molecule type" value="Genomic_DNA"/>
</dbReference>
<evidence type="ECO:0000313" key="2">
    <source>
        <dbReference type="EMBL" id="CAK9168390.1"/>
    </source>
</evidence>
<dbReference type="SUPFAM" id="SSF50965">
    <property type="entry name" value="Galactose oxidase, central domain"/>
    <property type="match status" value="1"/>
</dbReference>
<evidence type="ECO:0000313" key="3">
    <source>
        <dbReference type="Proteomes" id="UP001642360"/>
    </source>
</evidence>
<dbReference type="PANTHER" id="PTHR31672:SF13">
    <property type="entry name" value="F-BOX PROTEIN CPR30-LIKE"/>
    <property type="match status" value="1"/>
</dbReference>
<organism evidence="2 3">
    <name type="scientific">Ilex paraguariensis</name>
    <name type="common">yerba mate</name>
    <dbReference type="NCBI Taxonomy" id="185542"/>
    <lineage>
        <taxon>Eukaryota</taxon>
        <taxon>Viridiplantae</taxon>
        <taxon>Streptophyta</taxon>
        <taxon>Embryophyta</taxon>
        <taxon>Tracheophyta</taxon>
        <taxon>Spermatophyta</taxon>
        <taxon>Magnoliopsida</taxon>
        <taxon>eudicotyledons</taxon>
        <taxon>Gunneridae</taxon>
        <taxon>Pentapetalae</taxon>
        <taxon>asterids</taxon>
        <taxon>campanulids</taxon>
        <taxon>Aquifoliales</taxon>
        <taxon>Aquifoliaceae</taxon>
        <taxon>Ilex</taxon>
    </lineage>
</organism>
<dbReference type="InterPro" id="IPR011043">
    <property type="entry name" value="Gal_Oxase/kelch_b-propeller"/>
</dbReference>
<feature type="domain" description="F-box" evidence="1">
    <location>
        <begin position="11"/>
        <end position="61"/>
    </location>
</feature>
<dbReference type="InterPro" id="IPR001810">
    <property type="entry name" value="F-box_dom"/>
</dbReference>
<reference evidence="2 3" key="1">
    <citation type="submission" date="2024-02" db="EMBL/GenBank/DDBJ databases">
        <authorList>
            <person name="Vignale AGUSTIN F."/>
            <person name="Sosa J E."/>
            <person name="Modenutti C."/>
        </authorList>
    </citation>
    <scope>NUCLEOTIDE SEQUENCE [LARGE SCALE GENOMIC DNA]</scope>
</reference>
<proteinExistence type="predicted"/>
<sequence length="411" mass="46069">MASTEQSSPPQQPHQHLPKDIIVDILTRLPVRSVLRFKSVSKSWYALLISPNFTTKHFHTTKHSTPHPTFLFTTANKSITLLSTNAEPSLNIPINLDIPFLHVSKPLRVTGSCDGFVCLSVLPRGSIILIWNPATREVKDLPVSPIKRPQAGPIKVVLGFGFNFNSNDYKVLRIVYYGYPLSQVEMYSLKTNKWKEIKTDVGFLIFESGCTVVLNGRFHWTALAFREMNGRKVIVSFDMGEENFLYIMPPRFEFSGSDDDGSCSDDDEDDDDAKLTWSVVALKERLAVIGCRDARGQSSKIGVWVMDEYGVAGSWRKYMSFGPYERINRPLGCGKNGEVLLEKNHDELVLYDAGSHTIKNLGTGGVPGWSEVFNHEESLLSIKGGKVAEGSSLRDVIPDSFFVRRSDLMEE</sequence>
<dbReference type="SUPFAM" id="SSF81383">
    <property type="entry name" value="F-box domain"/>
    <property type="match status" value="1"/>
</dbReference>